<protein>
    <submittedName>
        <fullName evidence="2">Uncharacterized protein</fullName>
    </submittedName>
</protein>
<dbReference type="AlphaFoldDB" id="A0A420I8Z5"/>
<evidence type="ECO:0000256" key="1">
    <source>
        <dbReference type="SAM" id="MobiDB-lite"/>
    </source>
</evidence>
<accession>A0A420I8Z5</accession>
<gene>
    <name evidence="2" type="ORF">GcC1_03218</name>
</gene>
<evidence type="ECO:0000313" key="3">
    <source>
        <dbReference type="Proteomes" id="UP000285405"/>
    </source>
</evidence>
<sequence>MFQLTRNLLMLCFTILYRLVIFVAHGYPIWAPTVPEKTNLPIRRERSRCQVRFPTPRQADTSFQMHQPGHLNLKNIPLGDLTNNSTCSSQQSRLSYSSSPSSRLPRPVSETPSSTLHQIKLPIAHRPRHGRMNHMALWDKDSTGGNIIISVMSVPGKIDIEKIISYLYILLSVYRLSSLWYHWPSLYHNFVVMEEFYHEIGDYLVGYK</sequence>
<dbReference type="Proteomes" id="UP000285405">
    <property type="component" value="Unassembled WGS sequence"/>
</dbReference>
<dbReference type="EMBL" id="MCBR01010989">
    <property type="protein sequence ID" value="RKF66804.1"/>
    <property type="molecule type" value="Genomic_DNA"/>
</dbReference>
<organism evidence="2 3">
    <name type="scientific">Golovinomyces cichoracearum</name>
    <dbReference type="NCBI Taxonomy" id="62708"/>
    <lineage>
        <taxon>Eukaryota</taxon>
        <taxon>Fungi</taxon>
        <taxon>Dikarya</taxon>
        <taxon>Ascomycota</taxon>
        <taxon>Pezizomycotina</taxon>
        <taxon>Leotiomycetes</taxon>
        <taxon>Erysiphales</taxon>
        <taxon>Erysiphaceae</taxon>
        <taxon>Golovinomyces</taxon>
    </lineage>
</organism>
<feature type="compositionally biased region" description="Low complexity" evidence="1">
    <location>
        <begin position="88"/>
        <end position="109"/>
    </location>
</feature>
<name>A0A420I8Z5_9PEZI</name>
<reference evidence="2 3" key="1">
    <citation type="journal article" date="2018" name="BMC Genomics">
        <title>Comparative genome analyses reveal sequence features reflecting distinct modes of host-adaptation between dicot and monocot powdery mildew.</title>
        <authorList>
            <person name="Wu Y."/>
            <person name="Ma X."/>
            <person name="Pan Z."/>
            <person name="Kale S.D."/>
            <person name="Song Y."/>
            <person name="King H."/>
            <person name="Zhang Q."/>
            <person name="Presley C."/>
            <person name="Deng X."/>
            <person name="Wei C.I."/>
            <person name="Xiao S."/>
        </authorList>
    </citation>
    <scope>NUCLEOTIDE SEQUENCE [LARGE SCALE GENOMIC DNA]</scope>
    <source>
        <strain evidence="2">UCSC1</strain>
    </source>
</reference>
<comment type="caution">
    <text evidence="2">The sequence shown here is derived from an EMBL/GenBank/DDBJ whole genome shotgun (WGS) entry which is preliminary data.</text>
</comment>
<proteinExistence type="predicted"/>
<evidence type="ECO:0000313" key="2">
    <source>
        <dbReference type="EMBL" id="RKF66804.1"/>
    </source>
</evidence>
<feature type="region of interest" description="Disordered" evidence="1">
    <location>
        <begin position="86"/>
        <end position="113"/>
    </location>
</feature>